<evidence type="ECO:0000256" key="1">
    <source>
        <dbReference type="SAM" id="MobiDB-lite"/>
    </source>
</evidence>
<reference evidence="3" key="1">
    <citation type="journal article" date="2011" name="Nat. Biotechnol.">
        <title>The genomic sequence of the Chinese hamster ovary (CHO)-K1 cell line.</title>
        <authorList>
            <person name="Xu X."/>
            <person name="Nagarajan H."/>
            <person name="Lewis N.E."/>
            <person name="Pan S."/>
            <person name="Cai Z."/>
            <person name="Liu X."/>
            <person name="Chen W."/>
            <person name="Xie M."/>
            <person name="Wang W."/>
            <person name="Hammond S."/>
            <person name="Andersen M.R."/>
            <person name="Neff N."/>
            <person name="Passarelli B."/>
            <person name="Koh W."/>
            <person name="Fan H.C."/>
            <person name="Wang J."/>
            <person name="Gui Y."/>
            <person name="Lee K.H."/>
            <person name="Betenbaugh M.J."/>
            <person name="Quake S.R."/>
            <person name="Famili I."/>
            <person name="Palsson B.O."/>
            <person name="Wang J."/>
        </authorList>
    </citation>
    <scope>NUCLEOTIDE SEQUENCE [LARGE SCALE GENOMIC DNA]</scope>
    <source>
        <strain evidence="3">CHO K1 cell line</strain>
    </source>
</reference>
<dbReference type="GlyGen" id="G3HHC5">
    <property type="glycosylation" value="1 site"/>
</dbReference>
<proteinExistence type="predicted"/>
<protein>
    <submittedName>
        <fullName evidence="2">Uncharacterized protein</fullName>
    </submittedName>
</protein>
<dbReference type="Proteomes" id="UP000001075">
    <property type="component" value="Unassembled WGS sequence"/>
</dbReference>
<evidence type="ECO:0000313" key="3">
    <source>
        <dbReference type="Proteomes" id="UP000001075"/>
    </source>
</evidence>
<dbReference type="AlphaFoldDB" id="G3HHC5"/>
<accession>G3HHC5</accession>
<organism evidence="2 3">
    <name type="scientific">Cricetulus griseus</name>
    <name type="common">Chinese hamster</name>
    <name type="synonym">Cricetulus barabensis griseus</name>
    <dbReference type="NCBI Taxonomy" id="10029"/>
    <lineage>
        <taxon>Eukaryota</taxon>
        <taxon>Metazoa</taxon>
        <taxon>Chordata</taxon>
        <taxon>Craniata</taxon>
        <taxon>Vertebrata</taxon>
        <taxon>Euteleostomi</taxon>
        <taxon>Mammalia</taxon>
        <taxon>Eutheria</taxon>
        <taxon>Euarchontoglires</taxon>
        <taxon>Glires</taxon>
        <taxon>Rodentia</taxon>
        <taxon>Myomorpha</taxon>
        <taxon>Muroidea</taxon>
        <taxon>Cricetidae</taxon>
        <taxon>Cricetinae</taxon>
        <taxon>Cricetulus</taxon>
    </lineage>
</organism>
<dbReference type="EMBL" id="JH000376">
    <property type="protein sequence ID" value="EGW05458.1"/>
    <property type="molecule type" value="Genomic_DNA"/>
</dbReference>
<feature type="region of interest" description="Disordered" evidence="1">
    <location>
        <begin position="1"/>
        <end position="137"/>
    </location>
</feature>
<feature type="compositionally biased region" description="Low complexity" evidence="1">
    <location>
        <begin position="94"/>
        <end position="116"/>
    </location>
</feature>
<feature type="compositionally biased region" description="Basic and acidic residues" evidence="1">
    <location>
        <begin position="78"/>
        <end position="93"/>
    </location>
</feature>
<name>G3HHC5_CRIGR</name>
<sequence>MARNQGSCSARPRGWGWEWSREGAPCPGSPSHSTSGAVARSQRGRREGCKRAATPGLLRSRSPGPEDSLLCPLPDSCAGDRTRSGDGDDRSNSSEDWSAGSSSSSSHASSDTMDLSFMAAQVTRNRPHGPGVAKFAEPQPRCAARCSSSVRGQVLCPEPGCPTWCAYPGPAA</sequence>
<dbReference type="InParanoid" id="G3HHC5"/>
<gene>
    <name evidence="2" type="ORF">I79_010024</name>
</gene>
<evidence type="ECO:0000313" key="2">
    <source>
        <dbReference type="EMBL" id="EGW05458.1"/>
    </source>
</evidence>